<feature type="region of interest" description="Disordered" evidence="2">
    <location>
        <begin position="226"/>
        <end position="335"/>
    </location>
</feature>
<keyword evidence="1" id="KW-0862">Zinc</keyword>
<keyword evidence="1" id="KW-0479">Metal-binding</keyword>
<dbReference type="EMBL" id="JARAOO010000002">
    <property type="protein sequence ID" value="KAJ7979577.1"/>
    <property type="molecule type" value="Genomic_DNA"/>
</dbReference>
<reference evidence="4" key="1">
    <citation type="journal article" date="2023" name="Science">
        <title>Elucidation of the pathway for biosynthesis of saponin adjuvants from the soapbark tree.</title>
        <authorList>
            <person name="Reed J."/>
            <person name="Orme A."/>
            <person name="El-Demerdash A."/>
            <person name="Owen C."/>
            <person name="Martin L.B.B."/>
            <person name="Misra R.C."/>
            <person name="Kikuchi S."/>
            <person name="Rejzek M."/>
            <person name="Martin A.C."/>
            <person name="Harkess A."/>
            <person name="Leebens-Mack J."/>
            <person name="Louveau T."/>
            <person name="Stephenson M.J."/>
            <person name="Osbourn A."/>
        </authorList>
    </citation>
    <scope>NUCLEOTIDE SEQUENCE</scope>
    <source>
        <strain evidence="4">S10</strain>
    </source>
</reference>
<dbReference type="InterPro" id="IPR001841">
    <property type="entry name" value="Znf_RING"/>
</dbReference>
<keyword evidence="1" id="KW-0863">Zinc-finger</keyword>
<name>A0AAD7QDT2_QUISA</name>
<sequence length="440" mass="48390">MLQNKRSVKPCQSSNDNCSTKNKESTLQESKNTLIPCDPIELPKDQHAINKDSSPMERKIHTSSPCEPSQPSKGRCTKNSKDSSPTLRKILTSFTSSDCELSQPSRDCHAKSSNDSAPMKQNIKICPREASQPTKDQPVKKNKDSSPKSKIGTASSLPEPGQTSKSQHAMSKDAATKSEINFSSPQEPGQPSEDQCPNSSNSSASMNGEIHISSLCKSVQFPKDHYVKRTASEPKNTKIHTSSHSEPSQSSKDQHSEKTNYPAPKESEIGPLSPCKPGQFSKEHYAKRMGSEPKNTKIHTSSEPGQSSKDHHSEKIKYPASKKGEVKPSAPCNVQQKKKNIIKTSKKLPKQNSEQKATEVYYIKDGGFNDLKVQPLGWTCQLCEKDLAYSPIGVQSKYSFLPEVTVLPCGHAFHSTCLQLAIPEDQFRDPPCIICASLLL</sequence>
<feature type="compositionally biased region" description="Basic and acidic residues" evidence="2">
    <location>
        <begin position="308"/>
        <end position="326"/>
    </location>
</feature>
<feature type="domain" description="RING-type" evidence="3">
    <location>
        <begin position="380"/>
        <end position="435"/>
    </location>
</feature>
<evidence type="ECO:0000259" key="3">
    <source>
        <dbReference type="PROSITE" id="PS50089"/>
    </source>
</evidence>
<comment type="caution">
    <text evidence="4">The sequence shown here is derived from an EMBL/GenBank/DDBJ whole genome shotgun (WGS) entry which is preliminary data.</text>
</comment>
<dbReference type="PANTHER" id="PTHR31150">
    <property type="entry name" value="EXPRESSED PROTEIN"/>
    <property type="match status" value="1"/>
</dbReference>
<evidence type="ECO:0000313" key="5">
    <source>
        <dbReference type="Proteomes" id="UP001163823"/>
    </source>
</evidence>
<dbReference type="SMART" id="SM00184">
    <property type="entry name" value="RING"/>
    <property type="match status" value="1"/>
</dbReference>
<feature type="region of interest" description="Disordered" evidence="2">
    <location>
        <begin position="1"/>
        <end position="209"/>
    </location>
</feature>
<protein>
    <submittedName>
        <fullName evidence="4">Zinc finger, RING-type protein</fullName>
    </submittedName>
</protein>
<evidence type="ECO:0000313" key="4">
    <source>
        <dbReference type="EMBL" id="KAJ7979577.1"/>
    </source>
</evidence>
<feature type="compositionally biased region" description="Polar residues" evidence="2">
    <location>
        <begin position="298"/>
        <end position="307"/>
    </location>
</feature>
<dbReference type="Proteomes" id="UP001163823">
    <property type="component" value="Chromosome 2"/>
</dbReference>
<feature type="compositionally biased region" description="Polar residues" evidence="2">
    <location>
        <begin position="1"/>
        <end position="20"/>
    </location>
</feature>
<feature type="compositionally biased region" description="Basic and acidic residues" evidence="2">
    <location>
        <begin position="137"/>
        <end position="147"/>
    </location>
</feature>
<accession>A0AAD7QDT2</accession>
<dbReference type="SUPFAM" id="SSF57850">
    <property type="entry name" value="RING/U-box"/>
    <property type="match status" value="1"/>
</dbReference>
<feature type="compositionally biased region" description="Basic and acidic residues" evidence="2">
    <location>
        <begin position="226"/>
        <end position="236"/>
    </location>
</feature>
<evidence type="ECO:0000256" key="1">
    <source>
        <dbReference type="PROSITE-ProRule" id="PRU00175"/>
    </source>
</evidence>
<dbReference type="PROSITE" id="PS50089">
    <property type="entry name" value="ZF_RING_2"/>
    <property type="match status" value="1"/>
</dbReference>
<feature type="compositionally biased region" description="Low complexity" evidence="2">
    <location>
        <begin position="242"/>
        <end position="251"/>
    </location>
</feature>
<evidence type="ECO:0000256" key="2">
    <source>
        <dbReference type="SAM" id="MobiDB-lite"/>
    </source>
</evidence>
<feature type="compositionally biased region" description="Polar residues" evidence="2">
    <location>
        <begin position="82"/>
        <end position="105"/>
    </location>
</feature>
<organism evidence="4 5">
    <name type="scientific">Quillaja saponaria</name>
    <name type="common">Soap bark tree</name>
    <dbReference type="NCBI Taxonomy" id="32244"/>
    <lineage>
        <taxon>Eukaryota</taxon>
        <taxon>Viridiplantae</taxon>
        <taxon>Streptophyta</taxon>
        <taxon>Embryophyta</taxon>
        <taxon>Tracheophyta</taxon>
        <taxon>Spermatophyta</taxon>
        <taxon>Magnoliopsida</taxon>
        <taxon>eudicotyledons</taxon>
        <taxon>Gunneridae</taxon>
        <taxon>Pentapetalae</taxon>
        <taxon>rosids</taxon>
        <taxon>fabids</taxon>
        <taxon>Fabales</taxon>
        <taxon>Quillajaceae</taxon>
        <taxon>Quillaja</taxon>
    </lineage>
</organism>
<dbReference type="AlphaFoldDB" id="A0AAD7QDT2"/>
<proteinExistence type="predicted"/>
<feature type="compositionally biased region" description="Basic and acidic residues" evidence="2">
    <location>
        <begin position="41"/>
        <end position="60"/>
    </location>
</feature>
<keyword evidence="5" id="KW-1185">Reference proteome</keyword>
<feature type="compositionally biased region" description="Polar residues" evidence="2">
    <location>
        <begin position="62"/>
        <end position="72"/>
    </location>
</feature>
<feature type="compositionally biased region" description="Polar residues" evidence="2">
    <location>
        <begin position="152"/>
        <end position="169"/>
    </location>
</feature>
<dbReference type="PANTHER" id="PTHR31150:SF19">
    <property type="entry name" value="RING-TYPE DOMAIN-CONTAINING PROTEIN"/>
    <property type="match status" value="1"/>
</dbReference>
<gene>
    <name evidence="4" type="ORF">O6P43_002962</name>
</gene>
<dbReference type="GO" id="GO:0008270">
    <property type="term" value="F:zinc ion binding"/>
    <property type="evidence" value="ECO:0007669"/>
    <property type="project" value="UniProtKB-KW"/>
</dbReference>
<feature type="compositionally biased region" description="Basic and acidic residues" evidence="2">
    <location>
        <begin position="281"/>
        <end position="295"/>
    </location>
</feature>
<dbReference type="KEGG" id="qsa:O6P43_002962"/>
<feature type="compositionally biased region" description="Polar residues" evidence="2">
    <location>
        <begin position="178"/>
        <end position="206"/>
    </location>
</feature>